<evidence type="ECO:0000313" key="1">
    <source>
        <dbReference type="EMBL" id="MDW2797972.1"/>
    </source>
</evidence>
<dbReference type="Proteomes" id="UP001276854">
    <property type="component" value="Unassembled WGS sequence"/>
</dbReference>
<feature type="non-terminal residue" evidence="1">
    <location>
        <position position="78"/>
    </location>
</feature>
<name>A0ABU4GK27_9CLOT</name>
<reference evidence="1 2" key="1">
    <citation type="submission" date="2023-10" db="EMBL/GenBank/DDBJ databases">
        <title>A novel Glycoside Hydrolase 43-Like Enzyme from Clostrdium boliviensis is an Endo-xylanase, and a Candidate for Xylooligosaccharides Production from Different Xylan Substrates.</title>
        <authorList>
            <person name="Alvarez M.T."/>
            <person name="Rocabado-Villegas L.R."/>
            <person name="Salas-Veizaga D.M."/>
            <person name="Linares-Pasten J.A."/>
            <person name="Gudmundsdottir E.E."/>
            <person name="Hreggvidsson G.O."/>
            <person name="Adlercreutz P."/>
            <person name="Nordberg Karlsson E."/>
        </authorList>
    </citation>
    <scope>NUCLEOTIDE SEQUENCE [LARGE SCALE GENOMIC DNA]</scope>
    <source>
        <strain evidence="1 2">E-1</strain>
    </source>
</reference>
<sequence length="78" mass="8459">MRKLFGLFFILLGGLVLYGALTNSVVGRWLTFGNAATDAVSLDGVERIEIRGAALDLRIIPEQREDVSAALRGGRKNV</sequence>
<accession>A0ABU4GK27</accession>
<organism evidence="1 2">
    <name type="scientific">Clostridium boliviensis</name>
    <dbReference type="NCBI Taxonomy" id="318465"/>
    <lineage>
        <taxon>Bacteria</taxon>
        <taxon>Bacillati</taxon>
        <taxon>Bacillota</taxon>
        <taxon>Clostridia</taxon>
        <taxon>Eubacteriales</taxon>
        <taxon>Clostridiaceae</taxon>
        <taxon>Clostridium</taxon>
    </lineage>
</organism>
<protein>
    <submittedName>
        <fullName evidence="1">Uncharacterized protein</fullName>
    </submittedName>
</protein>
<comment type="caution">
    <text evidence="1">The sequence shown here is derived from an EMBL/GenBank/DDBJ whole genome shotgun (WGS) entry which is preliminary data.</text>
</comment>
<dbReference type="EMBL" id="JAWONS010000162">
    <property type="protein sequence ID" value="MDW2797972.1"/>
    <property type="molecule type" value="Genomic_DNA"/>
</dbReference>
<evidence type="ECO:0000313" key="2">
    <source>
        <dbReference type="Proteomes" id="UP001276854"/>
    </source>
</evidence>
<dbReference type="RefSeq" id="WP_318064215.1">
    <property type="nucleotide sequence ID" value="NZ_JAWONS010000162.1"/>
</dbReference>
<keyword evidence="2" id="KW-1185">Reference proteome</keyword>
<gene>
    <name evidence="1" type="ORF">RZO55_10335</name>
</gene>
<proteinExistence type="predicted"/>